<protein>
    <recommendedName>
        <fullName evidence="3">DegT/DnrJ/EryC1/StrS aminotransferase family protein</fullName>
    </recommendedName>
</protein>
<dbReference type="InterPro" id="IPR015424">
    <property type="entry name" value="PyrdxlP-dep_Trfase"/>
</dbReference>
<name>A0A0F9IKG1_9ZZZZ</name>
<dbReference type="PANTHER" id="PTHR30244">
    <property type="entry name" value="TRANSAMINASE"/>
    <property type="match status" value="1"/>
</dbReference>
<dbReference type="InterPro" id="IPR000653">
    <property type="entry name" value="DegT/StrS_aminotransferase"/>
</dbReference>
<dbReference type="SUPFAM" id="SSF53383">
    <property type="entry name" value="PLP-dependent transferases"/>
    <property type="match status" value="1"/>
</dbReference>
<evidence type="ECO:0000313" key="2">
    <source>
        <dbReference type="EMBL" id="KKL94245.1"/>
    </source>
</evidence>
<dbReference type="InterPro" id="IPR015422">
    <property type="entry name" value="PyrdxlP-dep_Trfase_small"/>
</dbReference>
<dbReference type="GO" id="GO:0000271">
    <property type="term" value="P:polysaccharide biosynthetic process"/>
    <property type="evidence" value="ECO:0007669"/>
    <property type="project" value="TreeGrafter"/>
</dbReference>
<dbReference type="EMBL" id="LAZR01018976">
    <property type="protein sequence ID" value="KKL94245.1"/>
    <property type="molecule type" value="Genomic_DNA"/>
</dbReference>
<dbReference type="Pfam" id="PF01041">
    <property type="entry name" value="DegT_DnrJ_EryC1"/>
    <property type="match status" value="1"/>
</dbReference>
<accession>A0A0F9IKG1</accession>
<dbReference type="Gene3D" id="3.90.1150.10">
    <property type="entry name" value="Aspartate Aminotransferase, domain 1"/>
    <property type="match status" value="1"/>
</dbReference>
<dbReference type="GO" id="GO:0030170">
    <property type="term" value="F:pyridoxal phosphate binding"/>
    <property type="evidence" value="ECO:0007669"/>
    <property type="project" value="TreeGrafter"/>
</dbReference>
<dbReference type="GO" id="GO:0008483">
    <property type="term" value="F:transaminase activity"/>
    <property type="evidence" value="ECO:0007669"/>
    <property type="project" value="TreeGrafter"/>
</dbReference>
<sequence>IYLEEKSDVEYNYQYFPILIDEKEFSFNRDQLFNYLRKYNIFARKYFFPLCTDYAFIKKSNNLHLPIATKISNQILCLPLYGELTQNEINKICEILINI</sequence>
<gene>
    <name evidence="2" type="ORF">LCGC14_1866640</name>
</gene>
<organism evidence="2">
    <name type="scientific">marine sediment metagenome</name>
    <dbReference type="NCBI Taxonomy" id="412755"/>
    <lineage>
        <taxon>unclassified sequences</taxon>
        <taxon>metagenomes</taxon>
        <taxon>ecological metagenomes</taxon>
    </lineage>
</organism>
<dbReference type="PANTHER" id="PTHR30244:SF9">
    <property type="entry name" value="PROTEIN RV3402C"/>
    <property type="match status" value="1"/>
</dbReference>
<feature type="non-terminal residue" evidence="2">
    <location>
        <position position="1"/>
    </location>
</feature>
<evidence type="ECO:0000256" key="1">
    <source>
        <dbReference type="ARBA" id="ARBA00022898"/>
    </source>
</evidence>
<reference evidence="2" key="1">
    <citation type="journal article" date="2015" name="Nature">
        <title>Complex archaea that bridge the gap between prokaryotes and eukaryotes.</title>
        <authorList>
            <person name="Spang A."/>
            <person name="Saw J.H."/>
            <person name="Jorgensen S.L."/>
            <person name="Zaremba-Niedzwiedzka K."/>
            <person name="Martijn J."/>
            <person name="Lind A.E."/>
            <person name="van Eijk R."/>
            <person name="Schleper C."/>
            <person name="Guy L."/>
            <person name="Ettema T.J."/>
        </authorList>
    </citation>
    <scope>NUCLEOTIDE SEQUENCE</scope>
</reference>
<dbReference type="AlphaFoldDB" id="A0A0F9IKG1"/>
<proteinExistence type="predicted"/>
<keyword evidence="1" id="KW-0663">Pyridoxal phosphate</keyword>
<evidence type="ECO:0008006" key="3">
    <source>
        <dbReference type="Google" id="ProtNLM"/>
    </source>
</evidence>
<comment type="caution">
    <text evidence="2">The sequence shown here is derived from an EMBL/GenBank/DDBJ whole genome shotgun (WGS) entry which is preliminary data.</text>
</comment>